<dbReference type="KEGG" id="dpp:DICPUDRAFT_151284"/>
<dbReference type="GO" id="GO:0005886">
    <property type="term" value="C:plasma membrane"/>
    <property type="evidence" value="ECO:0000318"/>
    <property type="project" value="GO_Central"/>
</dbReference>
<dbReference type="PANTHER" id="PTHR12483:SF27">
    <property type="entry name" value="COPPER TRANSPORT PROTEIN CTR1"/>
    <property type="match status" value="1"/>
</dbReference>
<keyword evidence="5" id="KW-0813">Transport</keyword>
<evidence type="ECO:0000256" key="5">
    <source>
        <dbReference type="RuleBase" id="RU367022"/>
    </source>
</evidence>
<proteinExistence type="inferred from homology"/>
<gene>
    <name evidence="6" type="ORF">DICPUDRAFT_151284</name>
</gene>
<dbReference type="InParanoid" id="F0ZIG5"/>
<dbReference type="PANTHER" id="PTHR12483">
    <property type="entry name" value="SOLUTE CARRIER FAMILY 31 COPPER TRANSPORTERS"/>
    <property type="match status" value="1"/>
</dbReference>
<dbReference type="EMBL" id="GL871032">
    <property type="protein sequence ID" value="EGC36256.1"/>
    <property type="molecule type" value="Genomic_DNA"/>
</dbReference>
<feature type="transmembrane region" description="Helical" evidence="5">
    <location>
        <begin position="123"/>
        <end position="140"/>
    </location>
</feature>
<name>F0ZIG5_DICPU</name>
<keyword evidence="3 5" id="KW-1133">Transmembrane helix</keyword>
<dbReference type="RefSeq" id="XP_003287202.1">
    <property type="nucleotide sequence ID" value="XM_003287154.1"/>
</dbReference>
<dbReference type="eggNOG" id="ENOG502SBUY">
    <property type="taxonomic scope" value="Eukaryota"/>
</dbReference>
<sequence length="185" mass="20848">MSHNHGGGTMTNGTMDSTGTSIGLLKFTTKVSDLLFSSWSTESFWSYTLAIVIVFLASCILEFLNFLKQKVYQTYSNNINDPHLRLSKWKNIWKYKIYLMLLHMITLAFHYILMLIIMSFNLGLIFSILIGAGVGYIAFLENPLGSNNSQYISMKETKTTQPSSHCSTSPSTIIINSFDEGDDEL</sequence>
<protein>
    <recommendedName>
        <fullName evidence="5">Copper transport protein</fullName>
    </recommendedName>
</protein>
<evidence type="ECO:0000256" key="3">
    <source>
        <dbReference type="ARBA" id="ARBA00022989"/>
    </source>
</evidence>
<comment type="subcellular location">
    <subcellularLocation>
        <location evidence="1 5">Membrane</location>
        <topology evidence="1 5">Multi-pass membrane protein</topology>
    </subcellularLocation>
</comment>
<organism evidence="6 7">
    <name type="scientific">Dictyostelium purpureum</name>
    <name type="common">Slime mold</name>
    <dbReference type="NCBI Taxonomy" id="5786"/>
    <lineage>
        <taxon>Eukaryota</taxon>
        <taxon>Amoebozoa</taxon>
        <taxon>Evosea</taxon>
        <taxon>Eumycetozoa</taxon>
        <taxon>Dictyostelia</taxon>
        <taxon>Dictyosteliales</taxon>
        <taxon>Dictyosteliaceae</taxon>
        <taxon>Dictyostelium</taxon>
    </lineage>
</organism>
<reference evidence="7" key="1">
    <citation type="journal article" date="2011" name="Genome Biol.">
        <title>Comparative genomics of the social amoebae Dictyostelium discoideum and Dictyostelium purpureum.</title>
        <authorList>
            <consortium name="US DOE Joint Genome Institute (JGI-PGF)"/>
            <person name="Sucgang R."/>
            <person name="Kuo A."/>
            <person name="Tian X."/>
            <person name="Salerno W."/>
            <person name="Parikh A."/>
            <person name="Feasley C.L."/>
            <person name="Dalin E."/>
            <person name="Tu H."/>
            <person name="Huang E."/>
            <person name="Barry K."/>
            <person name="Lindquist E."/>
            <person name="Shapiro H."/>
            <person name="Bruce D."/>
            <person name="Schmutz J."/>
            <person name="Salamov A."/>
            <person name="Fey P."/>
            <person name="Gaudet P."/>
            <person name="Anjard C."/>
            <person name="Babu M.M."/>
            <person name="Basu S."/>
            <person name="Bushmanova Y."/>
            <person name="van der Wel H."/>
            <person name="Katoh-Kurasawa M."/>
            <person name="Dinh C."/>
            <person name="Coutinho P.M."/>
            <person name="Saito T."/>
            <person name="Elias M."/>
            <person name="Schaap P."/>
            <person name="Kay R.R."/>
            <person name="Henrissat B."/>
            <person name="Eichinger L."/>
            <person name="Rivero F."/>
            <person name="Putnam N.H."/>
            <person name="West C.M."/>
            <person name="Loomis W.F."/>
            <person name="Chisholm R.L."/>
            <person name="Shaulsky G."/>
            <person name="Strassmann J.E."/>
            <person name="Queller D.C."/>
            <person name="Kuspa A."/>
            <person name="Grigoriev I.V."/>
        </authorList>
    </citation>
    <scope>NUCLEOTIDE SEQUENCE [LARGE SCALE GENOMIC DNA]</scope>
    <source>
        <strain evidence="7">QSDP1</strain>
    </source>
</reference>
<dbReference type="InterPro" id="IPR007274">
    <property type="entry name" value="Cop_transporter"/>
</dbReference>
<dbReference type="Proteomes" id="UP000001064">
    <property type="component" value="Unassembled WGS sequence"/>
</dbReference>
<keyword evidence="5" id="KW-0406">Ion transport</keyword>
<accession>F0ZIG5</accession>
<keyword evidence="4 5" id="KW-0472">Membrane</keyword>
<dbReference type="OMA" id="NHTMGGM"/>
<evidence type="ECO:0000256" key="1">
    <source>
        <dbReference type="ARBA" id="ARBA00004141"/>
    </source>
</evidence>
<keyword evidence="7" id="KW-1185">Reference proteome</keyword>
<dbReference type="VEuPathDB" id="AmoebaDB:DICPUDRAFT_151284"/>
<feature type="transmembrane region" description="Helical" evidence="5">
    <location>
        <begin position="44"/>
        <end position="67"/>
    </location>
</feature>
<dbReference type="GeneID" id="10500922"/>
<evidence type="ECO:0000313" key="6">
    <source>
        <dbReference type="EMBL" id="EGC36256.1"/>
    </source>
</evidence>
<dbReference type="Pfam" id="PF04145">
    <property type="entry name" value="Ctr"/>
    <property type="match status" value="2"/>
</dbReference>
<evidence type="ECO:0000256" key="4">
    <source>
        <dbReference type="ARBA" id="ARBA00023136"/>
    </source>
</evidence>
<keyword evidence="5" id="KW-0186">Copper</keyword>
<keyword evidence="2 5" id="KW-0812">Transmembrane</keyword>
<dbReference type="AlphaFoldDB" id="F0ZIG5"/>
<dbReference type="GO" id="GO:0005375">
    <property type="term" value="F:copper ion transmembrane transporter activity"/>
    <property type="evidence" value="ECO:0000318"/>
    <property type="project" value="GO_Central"/>
</dbReference>
<evidence type="ECO:0000256" key="2">
    <source>
        <dbReference type="ARBA" id="ARBA00022692"/>
    </source>
</evidence>
<keyword evidence="5" id="KW-0187">Copper transport</keyword>
<dbReference type="FunCoup" id="F0ZIG5">
    <property type="interactions" value="11"/>
</dbReference>
<comment type="similarity">
    <text evidence="5">Belongs to the copper transporter (Ctr) (TC 1.A.56) family. SLC31A subfamily.</text>
</comment>
<dbReference type="OrthoDB" id="18355at2759"/>
<evidence type="ECO:0000313" key="7">
    <source>
        <dbReference type="Proteomes" id="UP000001064"/>
    </source>
</evidence>
<feature type="transmembrane region" description="Helical" evidence="5">
    <location>
        <begin position="97"/>
        <end position="117"/>
    </location>
</feature>